<evidence type="ECO:0000256" key="3">
    <source>
        <dbReference type="ARBA" id="ARBA00011489"/>
    </source>
</evidence>
<protein>
    <recommendedName>
        <fullName evidence="10">CASP-like protein</fullName>
    </recommendedName>
</protein>
<dbReference type="AlphaFoldDB" id="A0ABD1L9P4"/>
<dbReference type="PANTHER" id="PTHR36488:SF11">
    <property type="entry name" value="CASP-LIKE PROTEIN"/>
    <property type="match status" value="1"/>
</dbReference>
<keyword evidence="8" id="KW-0961">Cell wall biogenesis/degradation</keyword>
<keyword evidence="6 10" id="KW-1133">Transmembrane helix</keyword>
<evidence type="ECO:0000256" key="4">
    <source>
        <dbReference type="ARBA" id="ARBA00022475"/>
    </source>
</evidence>
<dbReference type="Proteomes" id="UP001603857">
    <property type="component" value="Unassembled WGS sequence"/>
</dbReference>
<feature type="transmembrane region" description="Helical" evidence="10">
    <location>
        <begin position="195"/>
        <end position="218"/>
    </location>
</feature>
<evidence type="ECO:0000256" key="8">
    <source>
        <dbReference type="ARBA" id="ARBA00023316"/>
    </source>
</evidence>
<dbReference type="InterPro" id="IPR006702">
    <property type="entry name" value="CASP_dom"/>
</dbReference>
<dbReference type="GO" id="GO:0071555">
    <property type="term" value="P:cell wall organization"/>
    <property type="evidence" value="ECO:0007669"/>
    <property type="project" value="UniProtKB-KW"/>
</dbReference>
<comment type="function">
    <text evidence="9">Regulates membrane-cell wall junctions and localized cell wall deposition. Required for establishment of the Casparian strip membrane domain (CSD) and the subsequent formation of Casparian strips, a cell wall modification of the root endodermis that determines an apoplastic barrier between the intraorganismal apoplasm and the extraorganismal apoplasm and prevents lateral diffusion.</text>
</comment>
<sequence length="220" mass="23536">MMDSGNGGEVSAVEKKKKSIEKGKGVTWAVPVSEDSSSVSTNSKGMVVPLRLRRWKKGVAITDFVLRLGAIGAAMGAAVSMGTNEEQLPFFTQFLQFHAQWSYFPVFGFFVMANGVISGYAVLTLPFSYVCIVRPHAVPPRLLLMIMDTVMMGLITAAASAGAAIVYVGHNGSPEANWMAFCQGFTNFCQTASEAVVISFVAAVFFLCLVSLSALALIKN</sequence>
<keyword evidence="7 10" id="KW-0472">Membrane</keyword>
<dbReference type="InterPro" id="IPR044173">
    <property type="entry name" value="CASPL"/>
</dbReference>
<comment type="similarity">
    <text evidence="2 10">Belongs to the Casparian strip membrane proteins (CASP) family.</text>
</comment>
<feature type="domain" description="Casparian strip membrane protein" evidence="11">
    <location>
        <begin position="57"/>
        <end position="205"/>
    </location>
</feature>
<name>A0ABD1L9P4_9FABA</name>
<feature type="transmembrane region" description="Helical" evidence="10">
    <location>
        <begin position="142"/>
        <end position="169"/>
    </location>
</feature>
<dbReference type="Pfam" id="PF04535">
    <property type="entry name" value="CASP_dom"/>
    <property type="match status" value="1"/>
</dbReference>
<evidence type="ECO:0000256" key="9">
    <source>
        <dbReference type="ARBA" id="ARBA00025302"/>
    </source>
</evidence>
<feature type="transmembrane region" description="Helical" evidence="10">
    <location>
        <begin position="103"/>
        <end position="130"/>
    </location>
</feature>
<evidence type="ECO:0000256" key="5">
    <source>
        <dbReference type="ARBA" id="ARBA00022692"/>
    </source>
</evidence>
<dbReference type="GO" id="GO:0005886">
    <property type="term" value="C:plasma membrane"/>
    <property type="evidence" value="ECO:0007669"/>
    <property type="project" value="UniProtKB-SubCell"/>
</dbReference>
<dbReference type="EMBL" id="JBGMDY010000010">
    <property type="protein sequence ID" value="KAL2320239.1"/>
    <property type="molecule type" value="Genomic_DNA"/>
</dbReference>
<dbReference type="PANTHER" id="PTHR36488">
    <property type="entry name" value="CASP-LIKE PROTEIN 1U1"/>
    <property type="match status" value="1"/>
</dbReference>
<evidence type="ECO:0000313" key="13">
    <source>
        <dbReference type="Proteomes" id="UP001603857"/>
    </source>
</evidence>
<keyword evidence="5 10" id="KW-0812">Transmembrane</keyword>
<feature type="transmembrane region" description="Helical" evidence="10">
    <location>
        <begin position="64"/>
        <end position="83"/>
    </location>
</feature>
<evidence type="ECO:0000256" key="1">
    <source>
        <dbReference type="ARBA" id="ARBA00004651"/>
    </source>
</evidence>
<organism evidence="12 13">
    <name type="scientific">Flemingia macrophylla</name>
    <dbReference type="NCBI Taxonomy" id="520843"/>
    <lineage>
        <taxon>Eukaryota</taxon>
        <taxon>Viridiplantae</taxon>
        <taxon>Streptophyta</taxon>
        <taxon>Embryophyta</taxon>
        <taxon>Tracheophyta</taxon>
        <taxon>Spermatophyta</taxon>
        <taxon>Magnoliopsida</taxon>
        <taxon>eudicotyledons</taxon>
        <taxon>Gunneridae</taxon>
        <taxon>Pentapetalae</taxon>
        <taxon>rosids</taxon>
        <taxon>fabids</taxon>
        <taxon>Fabales</taxon>
        <taxon>Fabaceae</taxon>
        <taxon>Papilionoideae</taxon>
        <taxon>50 kb inversion clade</taxon>
        <taxon>NPAAA clade</taxon>
        <taxon>indigoferoid/millettioid clade</taxon>
        <taxon>Phaseoleae</taxon>
        <taxon>Flemingia</taxon>
    </lineage>
</organism>
<dbReference type="InterPro" id="IPR006459">
    <property type="entry name" value="CASP/CASPL"/>
</dbReference>
<keyword evidence="4 10" id="KW-1003">Cell membrane</keyword>
<comment type="subunit">
    <text evidence="3 10">Homodimer and heterodimers.</text>
</comment>
<reference evidence="12 13" key="1">
    <citation type="submission" date="2024-08" db="EMBL/GenBank/DDBJ databases">
        <title>Insights into the chromosomal genome structure of Flemingia macrophylla.</title>
        <authorList>
            <person name="Ding Y."/>
            <person name="Zhao Y."/>
            <person name="Bi W."/>
            <person name="Wu M."/>
            <person name="Zhao G."/>
            <person name="Gong Y."/>
            <person name="Li W."/>
            <person name="Zhang P."/>
        </authorList>
    </citation>
    <scope>NUCLEOTIDE SEQUENCE [LARGE SCALE GENOMIC DNA]</scope>
    <source>
        <strain evidence="12">DYQJB</strain>
        <tissue evidence="12">Leaf</tissue>
    </source>
</reference>
<comment type="subcellular location">
    <subcellularLocation>
        <location evidence="1 10">Cell membrane</location>
        <topology evidence="1 10">Multi-pass membrane protein</topology>
    </subcellularLocation>
</comment>
<evidence type="ECO:0000256" key="10">
    <source>
        <dbReference type="RuleBase" id="RU361233"/>
    </source>
</evidence>
<evidence type="ECO:0000256" key="7">
    <source>
        <dbReference type="ARBA" id="ARBA00023136"/>
    </source>
</evidence>
<evidence type="ECO:0000313" key="12">
    <source>
        <dbReference type="EMBL" id="KAL2320239.1"/>
    </source>
</evidence>
<dbReference type="NCBIfam" id="TIGR01569">
    <property type="entry name" value="A_tha_TIGR01569"/>
    <property type="match status" value="1"/>
</dbReference>
<evidence type="ECO:0000256" key="2">
    <source>
        <dbReference type="ARBA" id="ARBA00007651"/>
    </source>
</evidence>
<gene>
    <name evidence="12" type="ORF">Fmac_029208</name>
</gene>
<proteinExistence type="inferred from homology"/>
<comment type="caution">
    <text evidence="12">The sequence shown here is derived from an EMBL/GenBank/DDBJ whole genome shotgun (WGS) entry which is preliminary data.</text>
</comment>
<keyword evidence="13" id="KW-1185">Reference proteome</keyword>
<evidence type="ECO:0000256" key="6">
    <source>
        <dbReference type="ARBA" id="ARBA00022989"/>
    </source>
</evidence>
<evidence type="ECO:0000259" key="11">
    <source>
        <dbReference type="Pfam" id="PF04535"/>
    </source>
</evidence>
<accession>A0ABD1L9P4</accession>